<proteinExistence type="predicted"/>
<dbReference type="InterPro" id="IPR000073">
    <property type="entry name" value="AB_hydrolase_1"/>
</dbReference>
<gene>
    <name evidence="3" type="ORF">NU887_04615</name>
</gene>
<keyword evidence="4" id="KW-1185">Reference proteome</keyword>
<reference evidence="3" key="1">
    <citation type="submission" date="2022-08" db="EMBL/GenBank/DDBJ databases">
        <authorList>
            <person name="Zhang D."/>
        </authorList>
    </citation>
    <scope>NUCLEOTIDE SEQUENCE</scope>
    <source>
        <strain evidence="3">XJ19-11</strain>
    </source>
</reference>
<dbReference type="PANTHER" id="PTHR10992:SF1086">
    <property type="entry name" value="AB HYDROLASE-1 DOMAIN-CONTAINING PROTEIN"/>
    <property type="match status" value="1"/>
</dbReference>
<dbReference type="AlphaFoldDB" id="A0A9X2P904"/>
<dbReference type="Pfam" id="PF12697">
    <property type="entry name" value="Abhydrolase_6"/>
    <property type="match status" value="1"/>
</dbReference>
<dbReference type="GO" id="GO:0080032">
    <property type="term" value="F:methyl jasmonate esterase activity"/>
    <property type="evidence" value="ECO:0007669"/>
    <property type="project" value="TreeGrafter"/>
</dbReference>
<dbReference type="InterPro" id="IPR045889">
    <property type="entry name" value="MES/HNL"/>
</dbReference>
<accession>A0A9X2P904</accession>
<protein>
    <submittedName>
        <fullName evidence="3">Alpha/beta fold hydrolase</fullName>
    </submittedName>
</protein>
<dbReference type="GO" id="GO:0080030">
    <property type="term" value="F:methyl indole-3-acetate esterase activity"/>
    <property type="evidence" value="ECO:0007669"/>
    <property type="project" value="TreeGrafter"/>
</dbReference>
<dbReference type="Gene3D" id="3.40.50.1820">
    <property type="entry name" value="alpha/beta hydrolase"/>
    <property type="match status" value="1"/>
</dbReference>
<organism evidence="3 4">
    <name type="scientific">Aquiflexum gelatinilyticum</name>
    <dbReference type="NCBI Taxonomy" id="2961943"/>
    <lineage>
        <taxon>Bacteria</taxon>
        <taxon>Pseudomonadati</taxon>
        <taxon>Bacteroidota</taxon>
        <taxon>Cytophagia</taxon>
        <taxon>Cytophagales</taxon>
        <taxon>Cyclobacteriaceae</taxon>
        <taxon>Aquiflexum</taxon>
    </lineage>
</organism>
<name>A0A9X2P904_9BACT</name>
<feature type="chain" id="PRO_5040846506" evidence="1">
    <location>
        <begin position="21"/>
        <end position="266"/>
    </location>
</feature>
<dbReference type="InterPro" id="IPR029058">
    <property type="entry name" value="AB_hydrolase_fold"/>
</dbReference>
<evidence type="ECO:0000259" key="2">
    <source>
        <dbReference type="Pfam" id="PF12697"/>
    </source>
</evidence>
<dbReference type="RefSeq" id="WP_258422187.1">
    <property type="nucleotide sequence ID" value="NZ_JANSUY010000002.1"/>
</dbReference>
<evidence type="ECO:0000313" key="3">
    <source>
        <dbReference type="EMBL" id="MCR9014305.1"/>
    </source>
</evidence>
<keyword evidence="1" id="KW-0732">Signal</keyword>
<feature type="signal peptide" evidence="1">
    <location>
        <begin position="1"/>
        <end position="20"/>
    </location>
</feature>
<evidence type="ECO:0000313" key="4">
    <source>
        <dbReference type="Proteomes" id="UP001142175"/>
    </source>
</evidence>
<sequence length="266" mass="29369">MKKPVFFILMLFLGITSVQGQSKDKTYVLVHGAWHGAWCWYKIIPLMEGKGYKVMAIDLPSHGNDTNYADSVIFSDYVEKVTKTANNIEGEVILVGHSMGGTVISQAAEILGKVKVAKLIYIDAFLPQNGESVSSLAGLIEASLPKDSSRMTIGNGLIVSKNGKTSTFKPEIADILFYHDCTQSDKDYAHKHLSRQSFAPLGTPVKVTEEVFGNIPKYFILCTESKDLDKSLLPTRVKCEKTVKLKSGHSPFFSMPDELAQLLVEF</sequence>
<dbReference type="EMBL" id="JANSUY010000002">
    <property type="protein sequence ID" value="MCR9014305.1"/>
    <property type="molecule type" value="Genomic_DNA"/>
</dbReference>
<dbReference type="Proteomes" id="UP001142175">
    <property type="component" value="Unassembled WGS sequence"/>
</dbReference>
<keyword evidence="3" id="KW-0378">Hydrolase</keyword>
<comment type="caution">
    <text evidence="3">The sequence shown here is derived from an EMBL/GenBank/DDBJ whole genome shotgun (WGS) entry which is preliminary data.</text>
</comment>
<dbReference type="PANTHER" id="PTHR10992">
    <property type="entry name" value="METHYLESTERASE FAMILY MEMBER"/>
    <property type="match status" value="1"/>
</dbReference>
<evidence type="ECO:0000256" key="1">
    <source>
        <dbReference type="SAM" id="SignalP"/>
    </source>
</evidence>
<feature type="domain" description="AB hydrolase-1" evidence="2">
    <location>
        <begin position="28"/>
        <end position="261"/>
    </location>
</feature>
<dbReference type="SUPFAM" id="SSF53474">
    <property type="entry name" value="alpha/beta-Hydrolases"/>
    <property type="match status" value="1"/>
</dbReference>